<name>A0A2S4MRL6_9HYPH</name>
<gene>
    <name evidence="2" type="ORF">CYD53_101450</name>
</gene>
<evidence type="ECO:0000313" key="3">
    <source>
        <dbReference type="Proteomes" id="UP000236919"/>
    </source>
</evidence>
<dbReference type="RefSeq" id="WP_103716473.1">
    <property type="nucleotide sequence ID" value="NZ_PQFZ01000001.1"/>
</dbReference>
<protein>
    <submittedName>
        <fullName evidence="2">Uncharacterized protein DUF1127</fullName>
    </submittedName>
</protein>
<sequence length="103" mass="11327">MPNGLDRHNTTLKLTALEPLREVAPKAQRGECPFLARISRAVRRLCQGPIQAPGSQRSRDGAAPLDDRTLSDIGLSRMEARDWAPPVSGKRRPVLPGSFRPGY</sequence>
<reference evidence="2 3" key="1">
    <citation type="submission" date="2018-01" db="EMBL/GenBank/DDBJ databases">
        <title>Genomic Encyclopedia of Type Strains, Phase III (KMG-III): the genomes of soil and plant-associated and newly described type strains.</title>
        <authorList>
            <person name="Whitman W."/>
        </authorList>
    </citation>
    <scope>NUCLEOTIDE SEQUENCE [LARGE SCALE GENOMIC DNA]</scope>
    <source>
        <strain evidence="2 3">1131</strain>
    </source>
</reference>
<comment type="caution">
    <text evidence="2">The sequence shown here is derived from an EMBL/GenBank/DDBJ whole genome shotgun (WGS) entry which is preliminary data.</text>
</comment>
<evidence type="ECO:0000256" key="1">
    <source>
        <dbReference type="SAM" id="MobiDB-lite"/>
    </source>
</evidence>
<dbReference type="AlphaFoldDB" id="A0A2S4MRL6"/>
<accession>A0A2S4MRL6</accession>
<feature type="region of interest" description="Disordered" evidence="1">
    <location>
        <begin position="49"/>
        <end position="71"/>
    </location>
</feature>
<evidence type="ECO:0000313" key="2">
    <source>
        <dbReference type="EMBL" id="POR56927.1"/>
    </source>
</evidence>
<dbReference type="OrthoDB" id="8161274at2"/>
<dbReference type="Proteomes" id="UP000236919">
    <property type="component" value="Unassembled WGS sequence"/>
</dbReference>
<keyword evidence="3" id="KW-1185">Reference proteome</keyword>
<feature type="compositionally biased region" description="Basic and acidic residues" evidence="1">
    <location>
        <begin position="57"/>
        <end position="70"/>
    </location>
</feature>
<feature type="region of interest" description="Disordered" evidence="1">
    <location>
        <begin position="84"/>
        <end position="103"/>
    </location>
</feature>
<proteinExistence type="predicted"/>
<organism evidence="2 3">
    <name type="scientific">Bosea psychrotolerans</name>
    <dbReference type="NCBI Taxonomy" id="1871628"/>
    <lineage>
        <taxon>Bacteria</taxon>
        <taxon>Pseudomonadati</taxon>
        <taxon>Pseudomonadota</taxon>
        <taxon>Alphaproteobacteria</taxon>
        <taxon>Hyphomicrobiales</taxon>
        <taxon>Boseaceae</taxon>
        <taxon>Bosea</taxon>
    </lineage>
</organism>
<dbReference type="EMBL" id="PQFZ01000001">
    <property type="protein sequence ID" value="POR56927.1"/>
    <property type="molecule type" value="Genomic_DNA"/>
</dbReference>